<sequence length="156" mass="17908">MVKECNGFLEELQKLLDKREELSIDLLRIESRMFKLEQNELLKHLELGTTKTGNTKHRRPVRKTMKPSQKLMVFSNTSKTTKFACELAERVEKFRSKKHKMRESVSSTSCGSSGDTDPETVGIAGLEAAASRDAELRAAHRKQFEATRRMKKRHQS</sequence>
<reference evidence="3" key="1">
    <citation type="submission" date="2023-07" db="EMBL/GenBank/DDBJ databases">
        <authorList>
            <consortium name="CYATHOMIX"/>
        </authorList>
    </citation>
    <scope>NUCLEOTIDE SEQUENCE</scope>
    <source>
        <strain evidence="3">N/A</strain>
    </source>
</reference>
<comment type="caution">
    <text evidence="3">The sequence shown here is derived from an EMBL/GenBank/DDBJ whole genome shotgun (WGS) entry which is preliminary data.</text>
</comment>
<gene>
    <name evidence="3" type="ORF">CYNAS_LOCUS8697</name>
</gene>
<evidence type="ECO:0000256" key="2">
    <source>
        <dbReference type="SAM" id="MobiDB-lite"/>
    </source>
</evidence>
<feature type="coiled-coil region" evidence="1">
    <location>
        <begin position="5"/>
        <end position="39"/>
    </location>
</feature>
<evidence type="ECO:0000313" key="3">
    <source>
        <dbReference type="EMBL" id="CAJ0596714.1"/>
    </source>
</evidence>
<dbReference type="EMBL" id="CATQJL010000223">
    <property type="protein sequence ID" value="CAJ0596714.1"/>
    <property type="molecule type" value="Genomic_DNA"/>
</dbReference>
<feature type="compositionally biased region" description="Low complexity" evidence="2">
    <location>
        <begin position="104"/>
        <end position="115"/>
    </location>
</feature>
<keyword evidence="4" id="KW-1185">Reference proteome</keyword>
<evidence type="ECO:0000256" key="1">
    <source>
        <dbReference type="SAM" id="Coils"/>
    </source>
</evidence>
<feature type="region of interest" description="Disordered" evidence="2">
    <location>
        <begin position="96"/>
        <end position="125"/>
    </location>
</feature>
<protein>
    <submittedName>
        <fullName evidence="3">Uncharacterized protein</fullName>
    </submittedName>
</protein>
<dbReference type="AlphaFoldDB" id="A0AA36GRB6"/>
<evidence type="ECO:0000313" key="4">
    <source>
        <dbReference type="Proteomes" id="UP001176961"/>
    </source>
</evidence>
<keyword evidence="1" id="KW-0175">Coiled coil</keyword>
<proteinExistence type="predicted"/>
<name>A0AA36GRB6_CYLNA</name>
<organism evidence="3 4">
    <name type="scientific">Cylicocyclus nassatus</name>
    <name type="common">Nematode worm</name>
    <dbReference type="NCBI Taxonomy" id="53992"/>
    <lineage>
        <taxon>Eukaryota</taxon>
        <taxon>Metazoa</taxon>
        <taxon>Ecdysozoa</taxon>
        <taxon>Nematoda</taxon>
        <taxon>Chromadorea</taxon>
        <taxon>Rhabditida</taxon>
        <taxon>Rhabditina</taxon>
        <taxon>Rhabditomorpha</taxon>
        <taxon>Strongyloidea</taxon>
        <taxon>Strongylidae</taxon>
        <taxon>Cylicocyclus</taxon>
    </lineage>
</organism>
<accession>A0AA36GRB6</accession>
<dbReference type="Proteomes" id="UP001176961">
    <property type="component" value="Unassembled WGS sequence"/>
</dbReference>